<keyword evidence="1" id="KW-1133">Transmembrane helix</keyword>
<proteinExistence type="predicted"/>
<gene>
    <name evidence="2" type="ORF">BACINT_03750</name>
</gene>
<keyword evidence="1" id="KW-0812">Transmembrane</keyword>
<dbReference type="AlphaFoldDB" id="B3CCA2"/>
<protein>
    <submittedName>
        <fullName evidence="2">Uncharacterized protein</fullName>
    </submittedName>
</protein>
<evidence type="ECO:0000313" key="2">
    <source>
        <dbReference type="EMBL" id="EDV04611.1"/>
    </source>
</evidence>
<reference evidence="2 3" key="2">
    <citation type="submission" date="2008-04" db="EMBL/GenBank/DDBJ databases">
        <authorList>
            <person name="Fulton L."/>
            <person name="Clifton S."/>
            <person name="Fulton B."/>
            <person name="Xu J."/>
            <person name="Minx P."/>
            <person name="Pepin K.H."/>
            <person name="Johnson M."/>
            <person name="Thiruvilangam P."/>
            <person name="Bhonagiri V."/>
            <person name="Nash W.E."/>
            <person name="Mardis E.R."/>
            <person name="Wilson R.K."/>
        </authorList>
    </citation>
    <scope>NUCLEOTIDE SEQUENCE [LARGE SCALE GENOMIC DNA]</scope>
    <source>
        <strain evidence="2 3">DSM 17393</strain>
    </source>
</reference>
<dbReference type="EMBL" id="ABJL02000008">
    <property type="protein sequence ID" value="EDV04611.1"/>
    <property type="molecule type" value="Genomic_DNA"/>
</dbReference>
<evidence type="ECO:0000313" key="3">
    <source>
        <dbReference type="Proteomes" id="UP000004596"/>
    </source>
</evidence>
<keyword evidence="1" id="KW-0472">Membrane</keyword>
<comment type="caution">
    <text evidence="2">The sequence shown here is derived from an EMBL/GenBank/DDBJ whole genome shotgun (WGS) entry which is preliminary data.</text>
</comment>
<evidence type="ECO:0000256" key="1">
    <source>
        <dbReference type="SAM" id="Phobius"/>
    </source>
</evidence>
<organism evidence="2 3">
    <name type="scientific">Bacteroides intestinalis DSM 17393</name>
    <dbReference type="NCBI Taxonomy" id="471870"/>
    <lineage>
        <taxon>Bacteria</taxon>
        <taxon>Pseudomonadati</taxon>
        <taxon>Bacteroidota</taxon>
        <taxon>Bacteroidia</taxon>
        <taxon>Bacteroidales</taxon>
        <taxon>Bacteroidaceae</taxon>
        <taxon>Bacteroides</taxon>
    </lineage>
</organism>
<reference evidence="2 3" key="1">
    <citation type="submission" date="2008-04" db="EMBL/GenBank/DDBJ databases">
        <title>Draft genome sequence of Bacteroides intestinalis (DSM 17393).</title>
        <authorList>
            <person name="Sudarsanam P."/>
            <person name="Ley R."/>
            <person name="Guruge J."/>
            <person name="Turnbaugh P.J."/>
            <person name="Mahowald M."/>
            <person name="Liep D."/>
            <person name="Gordon J."/>
        </authorList>
    </citation>
    <scope>NUCLEOTIDE SEQUENCE [LARGE SCALE GENOMIC DNA]</scope>
    <source>
        <strain evidence="2 3">DSM 17393</strain>
    </source>
</reference>
<sequence>MYHITGIGTATVLFFGFYAACFLLRVCLSLFYGLCVAFLFLLLLSLLIL</sequence>
<feature type="transmembrane region" description="Helical" evidence="1">
    <location>
        <begin position="29"/>
        <end position="48"/>
    </location>
</feature>
<name>B3CCA2_9BACE</name>
<accession>B3CCA2</accession>
<dbReference type="STRING" id="471870.BACINT_03750"/>
<dbReference type="Proteomes" id="UP000004596">
    <property type="component" value="Unassembled WGS sequence"/>
</dbReference>